<keyword evidence="5 9" id="KW-0378">Hydrolase</keyword>
<dbReference type="PROSITE" id="PS51462">
    <property type="entry name" value="NUDIX"/>
    <property type="match status" value="1"/>
</dbReference>
<dbReference type="GO" id="GO:0006753">
    <property type="term" value="P:nucleoside phosphate metabolic process"/>
    <property type="evidence" value="ECO:0007669"/>
    <property type="project" value="TreeGrafter"/>
</dbReference>
<evidence type="ECO:0000313" key="9">
    <source>
        <dbReference type="EMBL" id="BET24568.1"/>
    </source>
</evidence>
<evidence type="ECO:0000313" key="10">
    <source>
        <dbReference type="Proteomes" id="UP001329151"/>
    </source>
</evidence>
<dbReference type="Pfam" id="PF00293">
    <property type="entry name" value="NUDIX"/>
    <property type="match status" value="1"/>
</dbReference>
<feature type="domain" description="Nudix hydrolase" evidence="8">
    <location>
        <begin position="46"/>
        <end position="175"/>
    </location>
</feature>
<keyword evidence="10" id="KW-1185">Reference proteome</keyword>
<dbReference type="PROSITE" id="PS00893">
    <property type="entry name" value="NUDIX_BOX"/>
    <property type="match status" value="1"/>
</dbReference>
<comment type="catalytic activity">
    <reaction evidence="1">
        <text>GDP-alpha-D-mannose + H2O = alpha-D-mannose 1-phosphate + GMP + 2 H(+)</text>
        <dbReference type="Rhea" id="RHEA:27978"/>
        <dbReference type="ChEBI" id="CHEBI:15377"/>
        <dbReference type="ChEBI" id="CHEBI:15378"/>
        <dbReference type="ChEBI" id="CHEBI:57527"/>
        <dbReference type="ChEBI" id="CHEBI:58115"/>
        <dbReference type="ChEBI" id="CHEBI:58409"/>
    </reaction>
</comment>
<dbReference type="PANTHER" id="PTHR11839">
    <property type="entry name" value="UDP/ADP-SUGAR PYROPHOSPHATASE"/>
    <property type="match status" value="1"/>
</dbReference>
<evidence type="ECO:0000256" key="1">
    <source>
        <dbReference type="ARBA" id="ARBA00000847"/>
    </source>
</evidence>
<dbReference type="SUPFAM" id="SSF55811">
    <property type="entry name" value="Nudix"/>
    <property type="match status" value="1"/>
</dbReference>
<dbReference type="GO" id="GO:0019693">
    <property type="term" value="P:ribose phosphate metabolic process"/>
    <property type="evidence" value="ECO:0007669"/>
    <property type="project" value="TreeGrafter"/>
</dbReference>
<evidence type="ECO:0000256" key="5">
    <source>
        <dbReference type="ARBA" id="ARBA00022801"/>
    </source>
</evidence>
<evidence type="ECO:0000256" key="3">
    <source>
        <dbReference type="ARBA" id="ARBA00007275"/>
    </source>
</evidence>
<evidence type="ECO:0000259" key="8">
    <source>
        <dbReference type="PROSITE" id="PS51462"/>
    </source>
</evidence>
<organism evidence="9 10">
    <name type="scientific">Limnobacter thiooxidans</name>
    <dbReference type="NCBI Taxonomy" id="131080"/>
    <lineage>
        <taxon>Bacteria</taxon>
        <taxon>Pseudomonadati</taxon>
        <taxon>Pseudomonadota</taxon>
        <taxon>Betaproteobacteria</taxon>
        <taxon>Burkholderiales</taxon>
        <taxon>Burkholderiaceae</taxon>
        <taxon>Limnobacter</taxon>
    </lineage>
</organism>
<dbReference type="KEGG" id="lto:RGQ30_00690"/>
<name>A0AA86MAB8_9BURK</name>
<dbReference type="PANTHER" id="PTHR11839:SF18">
    <property type="entry name" value="NUDIX HYDROLASE DOMAIN-CONTAINING PROTEIN"/>
    <property type="match status" value="1"/>
</dbReference>
<dbReference type="GO" id="GO:0005829">
    <property type="term" value="C:cytosol"/>
    <property type="evidence" value="ECO:0007669"/>
    <property type="project" value="TreeGrafter"/>
</dbReference>
<dbReference type="Gene3D" id="3.90.79.10">
    <property type="entry name" value="Nucleoside Triphosphate Pyrophosphohydrolase"/>
    <property type="match status" value="1"/>
</dbReference>
<sequence length="182" mass="20672">MTMPNSEKHLEETCITSTRVFDGQLMKVNRDTVRLPNGEESVREYTVHPGAVAIIPILDDGRFVMERQFRYPLHRVFLEFPAGKIDPGEDPVATAHRELLEETGYVAQSLEHLTTIHPVISYSTEKIELYVARGLTLQERKLDHNEFLDVVLVEPAELMKQIKAGEVSDVKTIIGAFWVGQE</sequence>
<evidence type="ECO:0000256" key="6">
    <source>
        <dbReference type="ARBA" id="ARBA00032162"/>
    </source>
</evidence>
<accession>A0AA86MAB8</accession>
<dbReference type="InterPro" id="IPR000086">
    <property type="entry name" value="NUDIX_hydrolase_dom"/>
</dbReference>
<dbReference type="EMBL" id="AP028947">
    <property type="protein sequence ID" value="BET24568.1"/>
    <property type="molecule type" value="Genomic_DNA"/>
</dbReference>
<dbReference type="InterPro" id="IPR015797">
    <property type="entry name" value="NUDIX_hydrolase-like_dom_sf"/>
</dbReference>
<dbReference type="CDD" id="cd24159">
    <property type="entry name" value="NUDIX_ADPRase_NudF"/>
    <property type="match status" value="1"/>
</dbReference>
<comment type="similarity">
    <text evidence="3">Belongs to the Nudix hydrolase family. NudK subfamily.</text>
</comment>
<proteinExistence type="inferred from homology"/>
<evidence type="ECO:0000256" key="7">
    <source>
        <dbReference type="ARBA" id="ARBA00032272"/>
    </source>
</evidence>
<dbReference type="GO" id="GO:0016787">
    <property type="term" value="F:hydrolase activity"/>
    <property type="evidence" value="ECO:0007669"/>
    <property type="project" value="UniProtKB-KW"/>
</dbReference>
<dbReference type="InterPro" id="IPR020084">
    <property type="entry name" value="NUDIX_hydrolase_CS"/>
</dbReference>
<comment type="cofactor">
    <cofactor evidence="2">
        <name>Mg(2+)</name>
        <dbReference type="ChEBI" id="CHEBI:18420"/>
    </cofactor>
</comment>
<reference evidence="9 10" key="1">
    <citation type="submission" date="2023-10" db="EMBL/GenBank/DDBJ databases">
        <title>Complete Genome Sequence of Limnobacter thiooxidans CS-K2T, Isolated from freshwater lake sediments in Bavaria, Germany.</title>
        <authorList>
            <person name="Naruki M."/>
            <person name="Watanabe A."/>
            <person name="Warashina T."/>
            <person name="Morita T."/>
            <person name="Arakawa K."/>
        </authorList>
    </citation>
    <scope>NUCLEOTIDE SEQUENCE [LARGE SCALE GENOMIC DNA]</scope>
    <source>
        <strain evidence="9 10">CS-K2</strain>
    </source>
</reference>
<gene>
    <name evidence="9" type="ORF">RGQ30_00690</name>
</gene>
<protein>
    <recommendedName>
        <fullName evidence="4">GDP-mannose pyrophosphatase</fullName>
    </recommendedName>
    <alternativeName>
        <fullName evidence="6">GDP-mannose hydrolase</fullName>
    </alternativeName>
    <alternativeName>
        <fullName evidence="7">GDPMK</fullName>
    </alternativeName>
</protein>
<dbReference type="AlphaFoldDB" id="A0AA86MAB8"/>
<dbReference type="Proteomes" id="UP001329151">
    <property type="component" value="Chromosome"/>
</dbReference>
<evidence type="ECO:0000256" key="2">
    <source>
        <dbReference type="ARBA" id="ARBA00001946"/>
    </source>
</evidence>
<dbReference type="RefSeq" id="WP_130557187.1">
    <property type="nucleotide sequence ID" value="NZ_AP028947.1"/>
</dbReference>
<evidence type="ECO:0000256" key="4">
    <source>
        <dbReference type="ARBA" id="ARBA00016377"/>
    </source>
</evidence>